<feature type="domain" description="Methyltransferase type 11" evidence="1">
    <location>
        <begin position="35"/>
        <end position="127"/>
    </location>
</feature>
<dbReference type="CDD" id="cd02440">
    <property type="entry name" value="AdoMet_MTases"/>
    <property type="match status" value="1"/>
</dbReference>
<organism evidence="2 3">
    <name type="scientific">Epidermidibacterium keratini</name>
    <dbReference type="NCBI Taxonomy" id="1891644"/>
    <lineage>
        <taxon>Bacteria</taxon>
        <taxon>Bacillati</taxon>
        <taxon>Actinomycetota</taxon>
        <taxon>Actinomycetes</taxon>
        <taxon>Sporichthyales</taxon>
        <taxon>Sporichthyaceae</taxon>
        <taxon>Epidermidibacterium</taxon>
    </lineage>
</organism>
<evidence type="ECO:0000259" key="1">
    <source>
        <dbReference type="Pfam" id="PF08241"/>
    </source>
</evidence>
<accession>A0A7L4YP99</accession>
<dbReference type="PANTHER" id="PTHR43861:SF1">
    <property type="entry name" value="TRANS-ACONITATE 2-METHYLTRANSFERASE"/>
    <property type="match status" value="1"/>
</dbReference>
<keyword evidence="3" id="KW-1185">Reference proteome</keyword>
<dbReference type="KEGG" id="eke:EK0264_12020"/>
<dbReference type="Gene3D" id="3.40.50.150">
    <property type="entry name" value="Vaccinia Virus protein VP39"/>
    <property type="match status" value="1"/>
</dbReference>
<dbReference type="Gene3D" id="1.10.150.290">
    <property type="entry name" value="S-adenosyl-L-methionine-dependent methyltransferases"/>
    <property type="match status" value="1"/>
</dbReference>
<proteinExistence type="predicted"/>
<dbReference type="PANTHER" id="PTHR43861">
    <property type="entry name" value="TRANS-ACONITATE 2-METHYLTRANSFERASE-RELATED"/>
    <property type="match status" value="1"/>
</dbReference>
<dbReference type="EMBL" id="CP047156">
    <property type="protein sequence ID" value="QHC00940.1"/>
    <property type="molecule type" value="Genomic_DNA"/>
</dbReference>
<dbReference type="InterPro" id="IPR013216">
    <property type="entry name" value="Methyltransf_11"/>
</dbReference>
<name>A0A7L4YP99_9ACTN</name>
<dbReference type="InParanoid" id="A0A7L4YP99"/>
<dbReference type="EC" id="2.1.1.144" evidence="2"/>
<dbReference type="Pfam" id="PF08241">
    <property type="entry name" value="Methyltransf_11"/>
    <property type="match status" value="1"/>
</dbReference>
<reference evidence="2 3" key="1">
    <citation type="journal article" date="2018" name="Int. J. Syst. Evol. Microbiol.">
        <title>Epidermidibacterium keratini gen. nov., sp. nov., a member of the family Sporichthyaceae, isolated from keratin epidermis.</title>
        <authorList>
            <person name="Lee D.G."/>
            <person name="Trujillo M.E."/>
            <person name="Kang S."/>
            <person name="Nam J.J."/>
            <person name="Kim Y.J."/>
        </authorList>
    </citation>
    <scope>NUCLEOTIDE SEQUENCE [LARGE SCALE GENOMIC DNA]</scope>
    <source>
        <strain evidence="2 3">EPI-7</strain>
    </source>
</reference>
<dbReference type="Proteomes" id="UP000463857">
    <property type="component" value="Chromosome"/>
</dbReference>
<dbReference type="InterPro" id="IPR029063">
    <property type="entry name" value="SAM-dependent_MTases_sf"/>
</dbReference>
<dbReference type="SUPFAM" id="SSF53335">
    <property type="entry name" value="S-adenosyl-L-methionine-dependent methyltransferases"/>
    <property type="match status" value="1"/>
</dbReference>
<evidence type="ECO:0000313" key="2">
    <source>
        <dbReference type="EMBL" id="QHC00940.1"/>
    </source>
</evidence>
<dbReference type="GO" id="GO:0030798">
    <property type="term" value="F:trans-aconitate 2-methyltransferase activity"/>
    <property type="evidence" value="ECO:0007669"/>
    <property type="project" value="UniProtKB-EC"/>
</dbReference>
<dbReference type="FunCoup" id="A0A7L4YP99">
    <property type="interactions" value="2"/>
</dbReference>
<gene>
    <name evidence="2" type="ORF">EK0264_12020</name>
</gene>
<dbReference type="RefSeq" id="WP_159545919.1">
    <property type="nucleotide sequence ID" value="NZ_CP047156.1"/>
</dbReference>
<dbReference type="OrthoDB" id="9795085at2"/>
<protein>
    <submittedName>
        <fullName evidence="2">Trans-aconitate 2-methyltransferase</fullName>
        <ecNumber evidence="2">2.1.1.144</ecNumber>
    </submittedName>
</protein>
<sequence length="256" mass="28710">MWDPQQYSRYADERSRPFYELVARIGAPQPSLVYDLGCGPGELTASLRDRWAEARIIGVDNSPTMLDRASAFSSDEVSFENGDLATFLPPEEADVVISNAAYQWVDNHVDVVREIAARLPAGGWIAIQVPGNFDAPSHRIIRGLARSHKWQARLADVKLRESPVLEPEEYGDLFASVGLQIDTWETTYNQVLQGDDPVLDWVRGTALTPILGLLDEVEQEQFLTDLSPVLRDAYPRRAYGTVFPFRRIFAVGHRPA</sequence>
<dbReference type="AlphaFoldDB" id="A0A7L4YP99"/>
<dbReference type="NCBIfam" id="NF010703">
    <property type="entry name" value="PRK14103.1"/>
    <property type="match status" value="1"/>
</dbReference>
<keyword evidence="2" id="KW-0489">Methyltransferase</keyword>
<dbReference type="InterPro" id="IPR023149">
    <property type="entry name" value="Trans_acon_MeTrfase_C"/>
</dbReference>
<evidence type="ECO:0000313" key="3">
    <source>
        <dbReference type="Proteomes" id="UP000463857"/>
    </source>
</evidence>
<dbReference type="GO" id="GO:0032259">
    <property type="term" value="P:methylation"/>
    <property type="evidence" value="ECO:0007669"/>
    <property type="project" value="UniProtKB-KW"/>
</dbReference>
<keyword evidence="2" id="KW-0808">Transferase</keyword>